<accession>C5BL11</accession>
<dbReference type="Gene3D" id="2.60.120.10">
    <property type="entry name" value="Jelly Rolls"/>
    <property type="match status" value="2"/>
</dbReference>
<keyword evidence="4" id="KW-1185">Reference proteome</keyword>
<dbReference type="eggNOG" id="COG0607">
    <property type="taxonomic scope" value="Bacteria"/>
</dbReference>
<dbReference type="SMART" id="SM00100">
    <property type="entry name" value="cNMP"/>
    <property type="match status" value="2"/>
</dbReference>
<dbReference type="CDD" id="cd00038">
    <property type="entry name" value="CAP_ED"/>
    <property type="match status" value="2"/>
</dbReference>
<sequence length="387" mass="42194">MIFTSGASVHEPYYACETSIDTLHEHAVATARTLVPLNALQPRFLTDLAPHIAVQALSAGDLLFAEGSVDHQHIYLLFGEVELFNGVGLPERVRAEATSAPLAHQQPRPCSAVATSDTTVVRIDSDLLDRSLSWSQISQYLMSELALQRDLDEDIEWMQTVVNSNLFLKVPPVNVEQIFARLTPMVVHAGERILRQGEIGDCCYFIKEGEAVVGVYNEVTGTVENVAKIGPGRCFGEDALVYEKPRNASITMTTDGVLMRLEQADFDLLLHEASVDEVAANELGGLPEFPTLIDVRTDEEYATGHLACSGNIPLSLLSMKKRLLSPGNRYVFYCNSGRRSRAAAYLLGKEGYNVMSLAGGIDGANLGDQLVAGENYVLRDGHLVSGQ</sequence>
<name>C5BL11_TERTT</name>
<protein>
    <submittedName>
        <fullName evidence="3">Cyclic nucleotide-binding domain protein</fullName>
    </submittedName>
</protein>
<dbReference type="AlphaFoldDB" id="C5BL11"/>
<dbReference type="Gene3D" id="3.40.250.10">
    <property type="entry name" value="Rhodanese-like domain"/>
    <property type="match status" value="1"/>
</dbReference>
<dbReference type="GO" id="GO:0005829">
    <property type="term" value="C:cytosol"/>
    <property type="evidence" value="ECO:0007669"/>
    <property type="project" value="TreeGrafter"/>
</dbReference>
<dbReference type="Proteomes" id="UP000009080">
    <property type="component" value="Chromosome"/>
</dbReference>
<evidence type="ECO:0000313" key="3">
    <source>
        <dbReference type="EMBL" id="ACR14553.1"/>
    </source>
</evidence>
<dbReference type="GO" id="GO:0005952">
    <property type="term" value="C:cAMP-dependent protein kinase complex"/>
    <property type="evidence" value="ECO:0007669"/>
    <property type="project" value="InterPro"/>
</dbReference>
<dbReference type="InterPro" id="IPR014710">
    <property type="entry name" value="RmlC-like_jellyroll"/>
</dbReference>
<evidence type="ECO:0000313" key="4">
    <source>
        <dbReference type="Proteomes" id="UP000009080"/>
    </source>
</evidence>
<evidence type="ECO:0000259" key="2">
    <source>
        <dbReference type="PROSITE" id="PS50206"/>
    </source>
</evidence>
<feature type="domain" description="Cyclic nucleotide-binding" evidence="1">
    <location>
        <begin position="36"/>
        <end position="132"/>
    </location>
</feature>
<dbReference type="SUPFAM" id="SSF51206">
    <property type="entry name" value="cAMP-binding domain-like"/>
    <property type="match status" value="2"/>
</dbReference>
<gene>
    <name evidence="3" type="ordered locus">TERTU_2445</name>
</gene>
<dbReference type="SMART" id="SM00450">
    <property type="entry name" value="RHOD"/>
    <property type="match status" value="1"/>
</dbReference>
<dbReference type="PROSITE" id="PS50042">
    <property type="entry name" value="CNMP_BINDING_3"/>
    <property type="match status" value="2"/>
</dbReference>
<reference evidence="3 4" key="1">
    <citation type="journal article" date="2009" name="PLoS ONE">
        <title>The complete genome of Teredinibacter turnerae T7901: an intracellular endosymbiont of marine wood-boring bivalves (shipworms).</title>
        <authorList>
            <person name="Yang J.C."/>
            <person name="Madupu R."/>
            <person name="Durkin A.S."/>
            <person name="Ekborg N.A."/>
            <person name="Pedamallu C.S."/>
            <person name="Hostetler J.B."/>
            <person name="Radune D."/>
            <person name="Toms B.S."/>
            <person name="Henrissat B."/>
            <person name="Coutinho P.M."/>
            <person name="Schwarz S."/>
            <person name="Field L."/>
            <person name="Trindade-Silva A.E."/>
            <person name="Soares C.A.G."/>
            <person name="Elshahawi S."/>
            <person name="Hanora A."/>
            <person name="Schmidt E.W."/>
            <person name="Haygood M.G."/>
            <person name="Posfai J."/>
            <person name="Benner J."/>
            <person name="Madinger C."/>
            <person name="Nove J."/>
            <person name="Anton B."/>
            <person name="Chaudhary K."/>
            <person name="Foster J."/>
            <person name="Holman A."/>
            <person name="Kumar S."/>
            <person name="Lessard P.A."/>
            <person name="Luyten Y.A."/>
            <person name="Slatko B."/>
            <person name="Wood N."/>
            <person name="Wu B."/>
            <person name="Teplitski M."/>
            <person name="Mougous J.D."/>
            <person name="Ward N."/>
            <person name="Eisen J.A."/>
            <person name="Badger J.H."/>
            <person name="Distel D.L."/>
        </authorList>
    </citation>
    <scope>NUCLEOTIDE SEQUENCE [LARGE SCALE GENOMIC DNA]</scope>
    <source>
        <strain evidence="4">ATCC 39867 / T7901</strain>
    </source>
</reference>
<dbReference type="Pfam" id="PF00027">
    <property type="entry name" value="cNMP_binding"/>
    <property type="match status" value="1"/>
</dbReference>
<dbReference type="PROSITE" id="PS50206">
    <property type="entry name" value="RHODANESE_3"/>
    <property type="match status" value="1"/>
</dbReference>
<dbReference type="EMBL" id="CP001614">
    <property type="protein sequence ID" value="ACR14553.1"/>
    <property type="molecule type" value="Genomic_DNA"/>
</dbReference>
<dbReference type="SUPFAM" id="SSF52821">
    <property type="entry name" value="Rhodanese/Cell cycle control phosphatase"/>
    <property type="match status" value="1"/>
</dbReference>
<organism evidence="3 4">
    <name type="scientific">Teredinibacter turnerae (strain ATCC 39867 / T7901)</name>
    <dbReference type="NCBI Taxonomy" id="377629"/>
    <lineage>
        <taxon>Bacteria</taxon>
        <taxon>Pseudomonadati</taxon>
        <taxon>Pseudomonadota</taxon>
        <taxon>Gammaproteobacteria</taxon>
        <taxon>Cellvibrionales</taxon>
        <taxon>Cellvibrionaceae</taxon>
        <taxon>Teredinibacter</taxon>
    </lineage>
</organism>
<dbReference type="STRING" id="377629.TERTU_2445"/>
<dbReference type="InterPro" id="IPR036873">
    <property type="entry name" value="Rhodanese-like_dom_sf"/>
</dbReference>
<dbReference type="CDD" id="cd00158">
    <property type="entry name" value="RHOD"/>
    <property type="match status" value="1"/>
</dbReference>
<dbReference type="RefSeq" id="WP_015820667.1">
    <property type="nucleotide sequence ID" value="NC_012997.1"/>
</dbReference>
<evidence type="ECO:0000259" key="1">
    <source>
        <dbReference type="PROSITE" id="PS50042"/>
    </source>
</evidence>
<dbReference type="OrthoDB" id="9814704at2"/>
<dbReference type="InterPro" id="IPR001763">
    <property type="entry name" value="Rhodanese-like_dom"/>
</dbReference>
<dbReference type="HOGENOM" id="CLU_050367_0_0_6"/>
<dbReference type="InterPro" id="IPR000595">
    <property type="entry name" value="cNMP-bd_dom"/>
</dbReference>
<dbReference type="InterPro" id="IPR018490">
    <property type="entry name" value="cNMP-bd_dom_sf"/>
</dbReference>
<dbReference type="PANTHER" id="PTHR11635:SF152">
    <property type="entry name" value="CAMP-DEPENDENT PROTEIN KINASE TYPE I REGULATORY SUBUNIT-RELATED"/>
    <property type="match status" value="1"/>
</dbReference>
<feature type="domain" description="Cyclic nucleotide-binding" evidence="1">
    <location>
        <begin position="166"/>
        <end position="270"/>
    </location>
</feature>
<proteinExistence type="predicted"/>
<dbReference type="InterPro" id="IPR050503">
    <property type="entry name" value="cAMP-dep_PK_reg_su-like"/>
</dbReference>
<dbReference type="KEGG" id="ttu:TERTU_2445"/>
<feature type="domain" description="Rhodanese" evidence="2">
    <location>
        <begin position="286"/>
        <end position="372"/>
    </location>
</feature>
<dbReference type="PANTHER" id="PTHR11635">
    <property type="entry name" value="CAMP-DEPENDENT PROTEIN KINASE REGULATORY CHAIN"/>
    <property type="match status" value="1"/>
</dbReference>
<dbReference type="Pfam" id="PF00581">
    <property type="entry name" value="Rhodanese"/>
    <property type="match status" value="1"/>
</dbReference>
<dbReference type="eggNOG" id="COG0664">
    <property type="taxonomic scope" value="Bacteria"/>
</dbReference>